<proteinExistence type="predicted"/>
<accession>A0A6J0LKJ7</accession>
<evidence type="ECO:0000259" key="1">
    <source>
        <dbReference type="Pfam" id="PF13966"/>
    </source>
</evidence>
<dbReference type="RefSeq" id="XP_018459886.1">
    <property type="nucleotide sequence ID" value="XM_018604384.1"/>
</dbReference>
<evidence type="ECO:0000313" key="2">
    <source>
        <dbReference type="Proteomes" id="UP000504610"/>
    </source>
</evidence>
<gene>
    <name evidence="3" type="primary">LOC108830808</name>
</gene>
<dbReference type="AlphaFoldDB" id="A0A6J0LKJ7"/>
<dbReference type="GeneID" id="108830808"/>
<dbReference type="OrthoDB" id="1107057at2759"/>
<reference evidence="2" key="1">
    <citation type="journal article" date="2019" name="Database">
        <title>The radish genome database (RadishGD): an integrated information resource for radish genomics.</title>
        <authorList>
            <person name="Yu H.J."/>
            <person name="Baek S."/>
            <person name="Lee Y.J."/>
            <person name="Cho A."/>
            <person name="Mun J.H."/>
        </authorList>
    </citation>
    <scope>NUCLEOTIDE SEQUENCE [LARGE SCALE GENOMIC DNA]</scope>
    <source>
        <strain evidence="2">cv. WK10039</strain>
    </source>
</reference>
<dbReference type="Proteomes" id="UP000504610">
    <property type="component" value="Chromosome 7"/>
</dbReference>
<keyword evidence="2" id="KW-1185">Reference proteome</keyword>
<dbReference type="InterPro" id="IPR026960">
    <property type="entry name" value="RVT-Znf"/>
</dbReference>
<feature type="domain" description="Reverse transcriptase zinc-binding" evidence="1">
    <location>
        <begin position="77"/>
        <end position="151"/>
    </location>
</feature>
<organism evidence="2 3">
    <name type="scientific">Raphanus sativus</name>
    <name type="common">Radish</name>
    <name type="synonym">Raphanus raphanistrum var. sativus</name>
    <dbReference type="NCBI Taxonomy" id="3726"/>
    <lineage>
        <taxon>Eukaryota</taxon>
        <taxon>Viridiplantae</taxon>
        <taxon>Streptophyta</taxon>
        <taxon>Embryophyta</taxon>
        <taxon>Tracheophyta</taxon>
        <taxon>Spermatophyta</taxon>
        <taxon>Magnoliopsida</taxon>
        <taxon>eudicotyledons</taxon>
        <taxon>Gunneridae</taxon>
        <taxon>Pentapetalae</taxon>
        <taxon>rosids</taxon>
        <taxon>malvids</taxon>
        <taxon>Brassicales</taxon>
        <taxon>Brassicaceae</taxon>
        <taxon>Brassiceae</taxon>
        <taxon>Raphanus</taxon>
    </lineage>
</organism>
<dbReference type="KEGG" id="rsz:108830808"/>
<sequence>MGCLETFLHLPPASMLGTRAHATVADINRSGVWSLPSPRSEEQLTLHTHLTTVILNDLEDSYIWQPQGTELSTCSTGMIYNLIKEHKPQVSWFKAVWSPRGIPKQNFLTWLVVLNRCPTRDRLLGWGLQTDPACVLCNSTAESRDHLFFDCA</sequence>
<evidence type="ECO:0000313" key="3">
    <source>
        <dbReference type="RefSeq" id="XP_018459886.1"/>
    </source>
</evidence>
<reference evidence="3" key="2">
    <citation type="submission" date="2025-08" db="UniProtKB">
        <authorList>
            <consortium name="RefSeq"/>
        </authorList>
    </citation>
    <scope>IDENTIFICATION</scope>
    <source>
        <tissue evidence="3">Leaf</tissue>
    </source>
</reference>
<name>A0A6J0LKJ7_RAPSA</name>
<dbReference type="Pfam" id="PF13966">
    <property type="entry name" value="zf-RVT"/>
    <property type="match status" value="1"/>
</dbReference>
<protein>
    <submittedName>
        <fullName evidence="3">Uncharacterized protein LOC108830808</fullName>
    </submittedName>
</protein>